<proteinExistence type="predicted"/>
<reference evidence="1" key="1">
    <citation type="journal article" date="2015" name="Nature">
        <title>Complex archaea that bridge the gap between prokaryotes and eukaryotes.</title>
        <authorList>
            <person name="Spang A."/>
            <person name="Saw J.H."/>
            <person name="Jorgensen S.L."/>
            <person name="Zaremba-Niedzwiedzka K."/>
            <person name="Martijn J."/>
            <person name="Lind A.E."/>
            <person name="van Eijk R."/>
            <person name="Schleper C."/>
            <person name="Guy L."/>
            <person name="Ettema T.J."/>
        </authorList>
    </citation>
    <scope>NUCLEOTIDE SEQUENCE</scope>
</reference>
<dbReference type="AlphaFoldDB" id="A0A0F9PXE1"/>
<gene>
    <name evidence="1" type="ORF">LCGC14_1084480</name>
</gene>
<comment type="caution">
    <text evidence="1">The sequence shown here is derived from an EMBL/GenBank/DDBJ whole genome shotgun (WGS) entry which is preliminary data.</text>
</comment>
<name>A0A0F9PXE1_9ZZZZ</name>
<accession>A0A0F9PXE1</accession>
<organism evidence="1">
    <name type="scientific">marine sediment metagenome</name>
    <dbReference type="NCBI Taxonomy" id="412755"/>
    <lineage>
        <taxon>unclassified sequences</taxon>
        <taxon>metagenomes</taxon>
        <taxon>ecological metagenomes</taxon>
    </lineage>
</organism>
<sequence>MAKKTNFIDSVKEEIKSSVKKDFDEDSIIKKFRELVSKHLRDDFK</sequence>
<evidence type="ECO:0000313" key="1">
    <source>
        <dbReference type="EMBL" id="KKN05726.1"/>
    </source>
</evidence>
<dbReference type="EMBL" id="LAZR01004769">
    <property type="protein sequence ID" value="KKN05726.1"/>
    <property type="molecule type" value="Genomic_DNA"/>
</dbReference>
<protein>
    <submittedName>
        <fullName evidence="1">Uncharacterized protein</fullName>
    </submittedName>
</protein>